<dbReference type="STRING" id="28885.EI16_12145"/>
<accession>A0A066ZQV5</accession>
<evidence type="ECO:0000313" key="2">
    <source>
        <dbReference type="Proteomes" id="UP000027341"/>
    </source>
</evidence>
<protein>
    <submittedName>
        <fullName evidence="1">Uncharacterized protein</fullName>
    </submittedName>
</protein>
<keyword evidence="2" id="KW-1185">Reference proteome</keyword>
<comment type="caution">
    <text evidence="1">The sequence shown here is derived from an EMBL/GenBank/DDBJ whole genome shotgun (WGS) entry which is preliminary data.</text>
</comment>
<reference evidence="1 2" key="1">
    <citation type="submission" date="2014-04" db="EMBL/GenBank/DDBJ databases">
        <title>Draft genome sequence of Hydrogenovibrio marinus MH-110, a model organism for aerobic H2 metabolism.</title>
        <authorList>
            <person name="Cha H.J."/>
            <person name="Jo B.H."/>
            <person name="Hwang B.H."/>
        </authorList>
    </citation>
    <scope>NUCLEOTIDE SEQUENCE [LARGE SCALE GENOMIC DNA]</scope>
    <source>
        <strain evidence="1 2">MH-110</strain>
    </source>
</reference>
<dbReference type="EMBL" id="JMIU01000002">
    <property type="protein sequence ID" value="KDN94644.1"/>
    <property type="molecule type" value="Genomic_DNA"/>
</dbReference>
<organism evidence="1 2">
    <name type="scientific">Hydrogenovibrio marinus</name>
    <dbReference type="NCBI Taxonomy" id="28885"/>
    <lineage>
        <taxon>Bacteria</taxon>
        <taxon>Pseudomonadati</taxon>
        <taxon>Pseudomonadota</taxon>
        <taxon>Gammaproteobacteria</taxon>
        <taxon>Thiotrichales</taxon>
        <taxon>Piscirickettsiaceae</taxon>
        <taxon>Hydrogenovibrio</taxon>
    </lineage>
</organism>
<evidence type="ECO:0000313" key="1">
    <source>
        <dbReference type="EMBL" id="KDN94644.1"/>
    </source>
</evidence>
<gene>
    <name evidence="1" type="ORF">EI16_12145</name>
</gene>
<name>A0A066ZQV5_HYDMR</name>
<proteinExistence type="predicted"/>
<sequence length="83" mass="9511">MKEQQANKGFVEKIDDVSTSIKDLSKEFNIPEDLVIKIISENMGLEKGEVAKYINENKKVGKAPNWLKLCTSFFKYKLGENQE</sequence>
<dbReference type="AlphaFoldDB" id="A0A066ZQV5"/>
<dbReference type="RefSeq" id="WP_029913648.1">
    <property type="nucleotide sequence ID" value="NZ_JMIU01000002.1"/>
</dbReference>
<dbReference type="Proteomes" id="UP000027341">
    <property type="component" value="Unassembled WGS sequence"/>
</dbReference>